<feature type="transmembrane region" description="Helical" evidence="8">
    <location>
        <begin position="528"/>
        <end position="549"/>
    </location>
</feature>
<dbReference type="EMBL" id="UOEM01000021">
    <property type="protein sequence ID" value="VAW10872.1"/>
    <property type="molecule type" value="Genomic_DNA"/>
</dbReference>
<dbReference type="Pfam" id="PF00528">
    <property type="entry name" value="BPD_transp_1"/>
    <property type="match status" value="2"/>
</dbReference>
<evidence type="ECO:0000259" key="9">
    <source>
        <dbReference type="PROSITE" id="PS50928"/>
    </source>
</evidence>
<comment type="subcellular location">
    <subcellularLocation>
        <location evidence="1">Cell inner membrane</location>
        <topology evidence="1">Multi-pass membrane protein</topology>
    </subcellularLocation>
</comment>
<dbReference type="Gene3D" id="1.10.3720.10">
    <property type="entry name" value="MetI-like"/>
    <property type="match status" value="2"/>
</dbReference>
<keyword evidence="5 8" id="KW-0812">Transmembrane</keyword>
<dbReference type="AlphaFoldDB" id="A0A3B0T8S1"/>
<keyword evidence="4" id="KW-0997">Cell inner membrane</keyword>
<reference evidence="10" key="1">
    <citation type="submission" date="2018-06" db="EMBL/GenBank/DDBJ databases">
        <authorList>
            <person name="Zhirakovskaya E."/>
        </authorList>
    </citation>
    <scope>NUCLEOTIDE SEQUENCE</scope>
</reference>
<feature type="transmembrane region" description="Helical" evidence="8">
    <location>
        <begin position="397"/>
        <end position="415"/>
    </location>
</feature>
<organism evidence="10">
    <name type="scientific">hydrothermal vent metagenome</name>
    <dbReference type="NCBI Taxonomy" id="652676"/>
    <lineage>
        <taxon>unclassified sequences</taxon>
        <taxon>metagenomes</taxon>
        <taxon>ecological metagenomes</taxon>
    </lineage>
</organism>
<evidence type="ECO:0000256" key="1">
    <source>
        <dbReference type="ARBA" id="ARBA00004429"/>
    </source>
</evidence>
<evidence type="ECO:0000256" key="6">
    <source>
        <dbReference type="ARBA" id="ARBA00022989"/>
    </source>
</evidence>
<dbReference type="PANTHER" id="PTHR43357:SF3">
    <property type="entry name" value="FE(3+)-TRANSPORT SYSTEM PERMEASE PROTEIN FBPB 2"/>
    <property type="match status" value="1"/>
</dbReference>
<feature type="transmembrane region" description="Helical" evidence="8">
    <location>
        <begin position="154"/>
        <end position="180"/>
    </location>
</feature>
<feature type="transmembrane region" description="Helical" evidence="8">
    <location>
        <begin position="15"/>
        <end position="36"/>
    </location>
</feature>
<feature type="transmembrane region" description="Helical" evidence="8">
    <location>
        <begin position="260"/>
        <end position="278"/>
    </location>
</feature>
<dbReference type="CDD" id="cd06261">
    <property type="entry name" value="TM_PBP2"/>
    <property type="match status" value="2"/>
</dbReference>
<proteinExistence type="predicted"/>
<feature type="transmembrane region" description="Helical" evidence="8">
    <location>
        <begin position="364"/>
        <end position="385"/>
    </location>
</feature>
<name>A0A3B0T8S1_9ZZZZ</name>
<dbReference type="GO" id="GO:0005886">
    <property type="term" value="C:plasma membrane"/>
    <property type="evidence" value="ECO:0007669"/>
    <property type="project" value="UniProtKB-SubCell"/>
</dbReference>
<evidence type="ECO:0000256" key="8">
    <source>
        <dbReference type="SAM" id="Phobius"/>
    </source>
</evidence>
<feature type="transmembrane region" description="Helical" evidence="8">
    <location>
        <begin position="421"/>
        <end position="438"/>
    </location>
</feature>
<dbReference type="SUPFAM" id="SSF161098">
    <property type="entry name" value="MetI-like"/>
    <property type="match status" value="2"/>
</dbReference>
<dbReference type="PRINTS" id="PR01988">
    <property type="entry name" value="EXPORTERBACE"/>
</dbReference>
<feature type="domain" description="ABC transmembrane type-1" evidence="9">
    <location>
        <begin position="74"/>
        <end position="277"/>
    </location>
</feature>
<feature type="transmembrane region" description="Helical" evidence="8">
    <location>
        <begin position="485"/>
        <end position="508"/>
    </location>
</feature>
<evidence type="ECO:0000256" key="5">
    <source>
        <dbReference type="ARBA" id="ARBA00022692"/>
    </source>
</evidence>
<accession>A0A3B0T8S1</accession>
<feature type="transmembrane region" description="Helical" evidence="8">
    <location>
        <begin position="335"/>
        <end position="352"/>
    </location>
</feature>
<evidence type="ECO:0000313" key="10">
    <source>
        <dbReference type="EMBL" id="VAW10872.1"/>
    </source>
</evidence>
<feature type="domain" description="ABC transmembrane type-1" evidence="9">
    <location>
        <begin position="359"/>
        <end position="549"/>
    </location>
</feature>
<dbReference type="PANTHER" id="PTHR43357">
    <property type="entry name" value="INNER MEMBRANE ABC TRANSPORTER PERMEASE PROTEIN YDCV"/>
    <property type="match status" value="1"/>
</dbReference>
<feature type="transmembrane region" description="Helical" evidence="8">
    <location>
        <begin position="306"/>
        <end position="328"/>
    </location>
</feature>
<evidence type="ECO:0000256" key="7">
    <source>
        <dbReference type="ARBA" id="ARBA00023136"/>
    </source>
</evidence>
<keyword evidence="7 8" id="KW-0472">Membrane</keyword>
<feature type="transmembrane region" description="Helical" evidence="8">
    <location>
        <begin position="111"/>
        <end position="134"/>
    </location>
</feature>
<keyword evidence="3" id="KW-1003">Cell membrane</keyword>
<feature type="transmembrane region" description="Helical" evidence="8">
    <location>
        <begin position="229"/>
        <end position="248"/>
    </location>
</feature>
<dbReference type="GO" id="GO:0055085">
    <property type="term" value="P:transmembrane transport"/>
    <property type="evidence" value="ECO:0007669"/>
    <property type="project" value="InterPro"/>
</dbReference>
<feature type="transmembrane region" description="Helical" evidence="8">
    <location>
        <begin position="78"/>
        <end position="99"/>
    </location>
</feature>
<evidence type="ECO:0000256" key="4">
    <source>
        <dbReference type="ARBA" id="ARBA00022519"/>
    </source>
</evidence>
<dbReference type="InterPro" id="IPR022324">
    <property type="entry name" value="Bacilysin_exporter_BacE_put"/>
</dbReference>
<dbReference type="PROSITE" id="PS50928">
    <property type="entry name" value="ABC_TM1"/>
    <property type="match status" value="2"/>
</dbReference>
<keyword evidence="2" id="KW-0813">Transport</keyword>
<dbReference type="InterPro" id="IPR035906">
    <property type="entry name" value="MetI-like_sf"/>
</dbReference>
<feature type="transmembrane region" description="Helical" evidence="8">
    <location>
        <begin position="201"/>
        <end position="223"/>
    </location>
</feature>
<sequence>MAQSNLMMKLKRIDWLPYVMGGLTIFILIAFLVYPIGKTLLYSFIPNEKPLAVENFSLINFERFFSAASYQNAFRNSIFVSIITTIIAVAIALPAAFAVARVSMPFRGAIIALSVIPLISPPFIGAYSWVMLLGRSGIVTHYLQSWFGIDLPSIYGPFGIILALSLSYFPYVFLIVQGALAASDPYIEESAEIMGASRWRILRTITFPLVMPAVAAGAIIVFIKALGNFGVPAILGGEFYVLPTLIYFQIHGFFNLNGASAIAMVNVGLTLIAILILTRANKRRRFVTVTSVTRRSKQLENRGARIFANTYCWGLLFLALIPQMMVIFSSFAEQWAATLFPVVYGFGNYLLALNTLTPLKNSLILAGTATFLCVVFGTLASYASIRGRFAGKWALDLTIMLPFVLPGIVTGVAFLTTFNEGYIVLSGTATILILAYFVRRIAYTFRSVTAAMSQLDSKLEEASTVCGATWATTMRKVTIPLTAPGIIAGAIIVFATLISEMSVTILLYSAKWKTISIAIFELVTADELLEASAIGSITIFFTLGLVFLASRMLGKSMADLFR</sequence>
<gene>
    <name evidence="10" type="ORF">MNBD_ALPHA09-1729</name>
</gene>
<keyword evidence="6 8" id="KW-1133">Transmembrane helix</keyword>
<protein>
    <submittedName>
        <fullName evidence="10">Ferric iron ABC transporter, permease protein</fullName>
    </submittedName>
</protein>
<evidence type="ECO:0000256" key="3">
    <source>
        <dbReference type="ARBA" id="ARBA00022475"/>
    </source>
</evidence>
<dbReference type="InterPro" id="IPR000515">
    <property type="entry name" value="MetI-like"/>
</dbReference>
<evidence type="ECO:0000256" key="2">
    <source>
        <dbReference type="ARBA" id="ARBA00022448"/>
    </source>
</evidence>